<dbReference type="STRING" id="1507870.A0A1V8TVM8"/>
<proteinExistence type="inferred from homology"/>
<feature type="region of interest" description="Disordered" evidence="2">
    <location>
        <begin position="105"/>
        <end position="225"/>
    </location>
</feature>
<evidence type="ECO:0008006" key="5">
    <source>
        <dbReference type="Google" id="ProtNLM"/>
    </source>
</evidence>
<feature type="compositionally biased region" description="Acidic residues" evidence="2">
    <location>
        <begin position="112"/>
        <end position="123"/>
    </location>
</feature>
<feature type="region of interest" description="Disordered" evidence="2">
    <location>
        <begin position="1"/>
        <end position="72"/>
    </location>
</feature>
<dbReference type="GO" id="GO:0030687">
    <property type="term" value="C:preribosome, large subunit precursor"/>
    <property type="evidence" value="ECO:0007669"/>
    <property type="project" value="TreeGrafter"/>
</dbReference>
<evidence type="ECO:0000313" key="3">
    <source>
        <dbReference type="EMBL" id="OQO15341.1"/>
    </source>
</evidence>
<evidence type="ECO:0000256" key="2">
    <source>
        <dbReference type="SAM" id="MobiDB-lite"/>
    </source>
</evidence>
<dbReference type="PANTHER" id="PTHR13245">
    <property type="entry name" value="RRP15-LIKE PROTEIN"/>
    <property type="match status" value="1"/>
</dbReference>
<organism evidence="3 4">
    <name type="scientific">Cryoendolithus antarcticus</name>
    <dbReference type="NCBI Taxonomy" id="1507870"/>
    <lineage>
        <taxon>Eukaryota</taxon>
        <taxon>Fungi</taxon>
        <taxon>Dikarya</taxon>
        <taxon>Ascomycota</taxon>
        <taxon>Pezizomycotina</taxon>
        <taxon>Dothideomycetes</taxon>
        <taxon>Dothideomycetidae</taxon>
        <taxon>Cladosporiales</taxon>
        <taxon>Cladosporiaceae</taxon>
        <taxon>Cryoendolithus</taxon>
    </lineage>
</organism>
<name>A0A1V8TVM8_9PEZI</name>
<dbReference type="InterPro" id="IPR012459">
    <property type="entry name" value="Rrp15"/>
</dbReference>
<dbReference type="EMBL" id="NAJO01000001">
    <property type="protein sequence ID" value="OQO15341.1"/>
    <property type="molecule type" value="Genomic_DNA"/>
</dbReference>
<dbReference type="AlphaFoldDB" id="A0A1V8TVM8"/>
<evidence type="ECO:0000256" key="1">
    <source>
        <dbReference type="ARBA" id="ARBA00007462"/>
    </source>
</evidence>
<feature type="compositionally biased region" description="Basic and acidic residues" evidence="2">
    <location>
        <begin position="263"/>
        <end position="279"/>
    </location>
</feature>
<feature type="compositionally biased region" description="Low complexity" evidence="2">
    <location>
        <begin position="173"/>
        <end position="182"/>
    </location>
</feature>
<keyword evidence="4" id="KW-1185">Reference proteome</keyword>
<dbReference type="PANTHER" id="PTHR13245:SF14">
    <property type="entry name" value="RRP15-LIKE PROTEIN"/>
    <property type="match status" value="1"/>
</dbReference>
<dbReference type="Proteomes" id="UP000192596">
    <property type="component" value="Unassembled WGS sequence"/>
</dbReference>
<feature type="compositionally biased region" description="Acidic residues" evidence="2">
    <location>
        <begin position="156"/>
        <end position="172"/>
    </location>
</feature>
<dbReference type="GO" id="GO:0000470">
    <property type="term" value="P:maturation of LSU-rRNA"/>
    <property type="evidence" value="ECO:0007669"/>
    <property type="project" value="TreeGrafter"/>
</dbReference>
<reference evidence="4" key="1">
    <citation type="submission" date="2017-03" db="EMBL/GenBank/DDBJ databases">
        <title>Genomes of endolithic fungi from Antarctica.</title>
        <authorList>
            <person name="Coleine C."/>
            <person name="Masonjones S."/>
            <person name="Stajich J.E."/>
        </authorList>
    </citation>
    <scope>NUCLEOTIDE SEQUENCE [LARGE SCALE GENOMIC DNA]</scope>
    <source>
        <strain evidence="4">CCFEE 5527</strain>
    </source>
</reference>
<gene>
    <name evidence="3" type="ORF">B0A48_00724</name>
</gene>
<dbReference type="GO" id="GO:0000460">
    <property type="term" value="P:maturation of 5.8S rRNA"/>
    <property type="evidence" value="ECO:0007669"/>
    <property type="project" value="TreeGrafter"/>
</dbReference>
<feature type="compositionally biased region" description="Polar residues" evidence="2">
    <location>
        <begin position="249"/>
        <end position="261"/>
    </location>
</feature>
<comment type="similarity">
    <text evidence="1">Belongs to the RRP15 family.</text>
</comment>
<feature type="region of interest" description="Disordered" evidence="2">
    <location>
        <begin position="240"/>
        <end position="279"/>
    </location>
</feature>
<dbReference type="OrthoDB" id="20949at2759"/>
<evidence type="ECO:0000313" key="4">
    <source>
        <dbReference type="Proteomes" id="UP000192596"/>
    </source>
</evidence>
<sequence length="375" mass="40681">MAQISAKRRREDGDVRPKKKKVRKIKKQIDYHSSSDDDEDVPEGVPTARRVPPPKPSGINAEPLGERVKSGDVEVEVEVEVKTKSDAPKPILKRAIMASAPIKDIEPILENKDDDIEDVEMDETERNTVLNMAPAEASEDDAEEPAQTLPNTLDNNAEDASGEDDDDDDDAVDGVPLDLAADSSEDDLDIDDDEFSDTTDAESSTSVTSSAAAREKKKRNDPTAFSTSISKILDTKLTTSKRADPVLSRSKSAAEANSSIADSKLETKARAQIRGEKRHLMNKGRVEDVLGLETDGVDTGKVMEEEKRLKKIAQRGAVKLFNAVRAAQVKAEGAMTQARQEGVVGMGKREERVNEMSKQGFLDLISGGGKEAAVA</sequence>
<dbReference type="InParanoid" id="A0A1V8TVM8"/>
<feature type="compositionally biased region" description="Low complexity" evidence="2">
    <location>
        <begin position="201"/>
        <end position="212"/>
    </location>
</feature>
<dbReference type="Pfam" id="PF07890">
    <property type="entry name" value="Rrp15p"/>
    <property type="match status" value="1"/>
</dbReference>
<feature type="compositionally biased region" description="Acidic residues" evidence="2">
    <location>
        <begin position="183"/>
        <end position="200"/>
    </location>
</feature>
<protein>
    <recommendedName>
        <fullName evidence="5">Rrp15p-domain-containing protein</fullName>
    </recommendedName>
</protein>
<feature type="compositionally biased region" description="Basic residues" evidence="2">
    <location>
        <begin position="17"/>
        <end position="26"/>
    </location>
</feature>
<accession>A0A1V8TVM8</accession>
<comment type="caution">
    <text evidence="3">The sequence shown here is derived from an EMBL/GenBank/DDBJ whole genome shotgun (WGS) entry which is preliminary data.</text>
</comment>